<evidence type="ECO:0000313" key="3">
    <source>
        <dbReference type="Proteomes" id="UP000070533"/>
    </source>
</evidence>
<protein>
    <recommendedName>
        <fullName evidence="1">HNH nuclease domain-containing protein</fullName>
    </recommendedName>
</protein>
<dbReference type="STRING" id="28128.HMPREF3226_02170"/>
<dbReference type="RefSeq" id="WP_060941116.1">
    <property type="nucleotide sequence ID" value="NZ_KQ957308.1"/>
</dbReference>
<comment type="caution">
    <text evidence="2">The sequence shown here is derived from an EMBL/GenBank/DDBJ whole genome shotgun (WGS) entry which is preliminary data.</text>
</comment>
<accession>A0A133PXP6</accession>
<gene>
    <name evidence="2" type="ORF">HMPREF3226_02170</name>
</gene>
<sequence length="393" mass="44952">MVATITYRPDAQKTPGLFDRILTREVLTDICLLVTGQSQYRIVKDRSTYNRGRLLFVEYGGNVNYVSLSEASIEGRNSSLQSVPTAINLFYADQHLNKRLCYYFIPHIGNAFTDYHLFVYRLLMTAGINFLNIGQYYHGEVLPYRNVDDLIIDRRDNQTSNSSNNSSYVSKSSEKIQIYAKTFGASKYESTLLAVAISHIADRPIDLFNICEQDLTRLPQASLKTIEVLGNISMHYTSLYLDRREYLEQSDRTVLRSASYLYNLFSRLGTKRCALCGCEIQEIIQGAHIWGVSQIARSSEFNDEAKFGHAVSGHNGLWLCSNHHKLFDSNIILFDNDGYVRIKDDLVTDDVAFIRSTTFMTSLEARILSDEFRGYLVRRNENLDLTHSQRLVV</sequence>
<dbReference type="AlphaFoldDB" id="A0A133PXP6"/>
<dbReference type="PATRIC" id="fig|28128.5.peg.2235"/>
<name>A0A133PXP6_9BACT</name>
<dbReference type="Proteomes" id="UP000070533">
    <property type="component" value="Unassembled WGS sequence"/>
</dbReference>
<dbReference type="OrthoDB" id="67788at2"/>
<evidence type="ECO:0000259" key="1">
    <source>
        <dbReference type="Pfam" id="PF13391"/>
    </source>
</evidence>
<organism evidence="2 3">
    <name type="scientific">Prevotella corporis</name>
    <dbReference type="NCBI Taxonomy" id="28128"/>
    <lineage>
        <taxon>Bacteria</taxon>
        <taxon>Pseudomonadati</taxon>
        <taxon>Bacteroidota</taxon>
        <taxon>Bacteroidia</taxon>
        <taxon>Bacteroidales</taxon>
        <taxon>Prevotellaceae</taxon>
        <taxon>Prevotella</taxon>
    </lineage>
</organism>
<reference evidence="3" key="1">
    <citation type="submission" date="2016-01" db="EMBL/GenBank/DDBJ databases">
        <authorList>
            <person name="Mitreva M."/>
            <person name="Pepin K.H."/>
            <person name="Mihindukulasuriya K.A."/>
            <person name="Fulton R."/>
            <person name="Fronick C."/>
            <person name="O'Laughlin M."/>
            <person name="Miner T."/>
            <person name="Herter B."/>
            <person name="Rosa B.A."/>
            <person name="Cordes M."/>
            <person name="Tomlinson C."/>
            <person name="Wollam A."/>
            <person name="Palsikar V.B."/>
            <person name="Mardis E.R."/>
            <person name="Wilson R.K."/>
        </authorList>
    </citation>
    <scope>NUCLEOTIDE SEQUENCE [LARGE SCALE GENOMIC DNA]</scope>
    <source>
        <strain evidence="3">MJR7716</strain>
    </source>
</reference>
<evidence type="ECO:0000313" key="2">
    <source>
        <dbReference type="EMBL" id="KXA34795.1"/>
    </source>
</evidence>
<feature type="domain" description="HNH nuclease" evidence="1">
    <location>
        <begin position="273"/>
        <end position="335"/>
    </location>
</feature>
<dbReference type="EMBL" id="LRQG01000196">
    <property type="protein sequence ID" value="KXA34795.1"/>
    <property type="molecule type" value="Genomic_DNA"/>
</dbReference>
<dbReference type="InterPro" id="IPR003615">
    <property type="entry name" value="HNH_nuc"/>
</dbReference>
<proteinExistence type="predicted"/>
<dbReference type="Pfam" id="PF13391">
    <property type="entry name" value="HNH_2"/>
    <property type="match status" value="1"/>
</dbReference>
<dbReference type="REBASE" id="169987">
    <property type="entry name" value="Pco7716ORF2169P"/>
</dbReference>
<keyword evidence="3" id="KW-1185">Reference proteome</keyword>